<sequence length="117" mass="13056">MQAFKYAVPNTEYAKMHPEYKTSFQHEESLPMREEMKKPSFSFESMIPPEAISMMVKFLERSLGSKTGIQQSSGMGGEAGGMMGGRMSQMTPQSILQMLATITIPPEVYEGIPKIVK</sequence>
<feature type="non-terminal residue" evidence="2">
    <location>
        <position position="117"/>
    </location>
</feature>
<accession>X1CCP1</accession>
<evidence type="ECO:0000313" key="2">
    <source>
        <dbReference type="EMBL" id="GAH05362.1"/>
    </source>
</evidence>
<evidence type="ECO:0000256" key="1">
    <source>
        <dbReference type="SAM" id="MobiDB-lite"/>
    </source>
</evidence>
<feature type="compositionally biased region" description="Gly residues" evidence="1">
    <location>
        <begin position="74"/>
        <end position="84"/>
    </location>
</feature>
<dbReference type="EMBL" id="BART01038296">
    <property type="protein sequence ID" value="GAH05362.1"/>
    <property type="molecule type" value="Genomic_DNA"/>
</dbReference>
<comment type="caution">
    <text evidence="2">The sequence shown here is derived from an EMBL/GenBank/DDBJ whole genome shotgun (WGS) entry which is preliminary data.</text>
</comment>
<name>X1CCP1_9ZZZZ</name>
<organism evidence="2">
    <name type="scientific">marine sediment metagenome</name>
    <dbReference type="NCBI Taxonomy" id="412755"/>
    <lineage>
        <taxon>unclassified sequences</taxon>
        <taxon>metagenomes</taxon>
        <taxon>ecological metagenomes</taxon>
    </lineage>
</organism>
<gene>
    <name evidence="2" type="ORF">S01H4_63602</name>
</gene>
<protein>
    <submittedName>
        <fullName evidence="2">Uncharacterized protein</fullName>
    </submittedName>
</protein>
<feature type="region of interest" description="Disordered" evidence="1">
    <location>
        <begin position="67"/>
        <end position="87"/>
    </location>
</feature>
<reference evidence="2" key="1">
    <citation type="journal article" date="2014" name="Front. Microbiol.">
        <title>High frequency of phylogenetically diverse reductive dehalogenase-homologous genes in deep subseafloor sedimentary metagenomes.</title>
        <authorList>
            <person name="Kawai M."/>
            <person name="Futagami T."/>
            <person name="Toyoda A."/>
            <person name="Takaki Y."/>
            <person name="Nishi S."/>
            <person name="Hori S."/>
            <person name="Arai W."/>
            <person name="Tsubouchi T."/>
            <person name="Morono Y."/>
            <person name="Uchiyama I."/>
            <person name="Ito T."/>
            <person name="Fujiyama A."/>
            <person name="Inagaki F."/>
            <person name="Takami H."/>
        </authorList>
    </citation>
    <scope>NUCLEOTIDE SEQUENCE</scope>
    <source>
        <strain evidence="2">Expedition CK06-06</strain>
    </source>
</reference>
<dbReference type="AlphaFoldDB" id="X1CCP1"/>
<proteinExistence type="predicted"/>